<dbReference type="InterPro" id="IPR001507">
    <property type="entry name" value="ZP_dom"/>
</dbReference>
<feature type="domain" description="ZP" evidence="9">
    <location>
        <begin position="1"/>
        <end position="109"/>
    </location>
</feature>
<reference evidence="10 11" key="1">
    <citation type="submission" date="2019-09" db="EMBL/GenBank/DDBJ databases">
        <title>Bird 10,000 Genomes (B10K) Project - Family phase.</title>
        <authorList>
            <person name="Zhang G."/>
        </authorList>
    </citation>
    <scope>NUCLEOTIDE SEQUENCE [LARGE SCALE GENOMIC DNA]</scope>
    <source>
        <strain evidence="10">B10K-UC-030-51</strain>
    </source>
</reference>
<comment type="subcellular location">
    <subcellularLocation>
        <location evidence="1">Cell membrane</location>
    </subcellularLocation>
    <subcellularLocation>
        <location evidence="2">Secreted</location>
    </subcellularLocation>
</comment>
<dbReference type="GO" id="GO:0005576">
    <property type="term" value="C:extracellular region"/>
    <property type="evidence" value="ECO:0007669"/>
    <property type="project" value="UniProtKB-SubCell"/>
</dbReference>
<keyword evidence="7" id="KW-1015">Disulfide bond</keyword>
<evidence type="ECO:0000256" key="8">
    <source>
        <dbReference type="ARBA" id="ARBA00023180"/>
    </source>
</evidence>
<keyword evidence="11" id="KW-1185">Reference proteome</keyword>
<evidence type="ECO:0000256" key="4">
    <source>
        <dbReference type="ARBA" id="ARBA00022525"/>
    </source>
</evidence>
<evidence type="ECO:0000313" key="11">
    <source>
        <dbReference type="Proteomes" id="UP000557271"/>
    </source>
</evidence>
<dbReference type="Pfam" id="PF00100">
    <property type="entry name" value="Zona_pellucida"/>
    <property type="match status" value="1"/>
</dbReference>
<keyword evidence="5" id="KW-0732">Signal</keyword>
<evidence type="ECO:0000256" key="5">
    <source>
        <dbReference type="ARBA" id="ARBA00022729"/>
    </source>
</evidence>
<dbReference type="InterPro" id="IPR042235">
    <property type="entry name" value="ZP-C_dom"/>
</dbReference>
<keyword evidence="6" id="KW-0472">Membrane</keyword>
<dbReference type="Proteomes" id="UP000557271">
    <property type="component" value="Unassembled WGS sequence"/>
</dbReference>
<evidence type="ECO:0000256" key="7">
    <source>
        <dbReference type="ARBA" id="ARBA00023157"/>
    </source>
</evidence>
<evidence type="ECO:0000259" key="9">
    <source>
        <dbReference type="PROSITE" id="PS51034"/>
    </source>
</evidence>
<dbReference type="PROSITE" id="PS51034">
    <property type="entry name" value="ZP_2"/>
    <property type="match status" value="1"/>
</dbReference>
<proteinExistence type="predicted"/>
<gene>
    <name evidence="10" type="primary">Dmbt1_1</name>
    <name evidence="10" type="ORF">CHIMIN_R03994</name>
</gene>
<evidence type="ECO:0000313" key="10">
    <source>
        <dbReference type="EMBL" id="NWY53624.1"/>
    </source>
</evidence>
<evidence type="ECO:0000256" key="1">
    <source>
        <dbReference type="ARBA" id="ARBA00004236"/>
    </source>
</evidence>
<dbReference type="GO" id="GO:0005886">
    <property type="term" value="C:plasma membrane"/>
    <property type="evidence" value="ECO:0007669"/>
    <property type="project" value="UniProtKB-SubCell"/>
</dbReference>
<dbReference type="PROSITE" id="PS00682">
    <property type="entry name" value="ZP_1"/>
    <property type="match status" value="1"/>
</dbReference>
<evidence type="ECO:0000256" key="3">
    <source>
        <dbReference type="ARBA" id="ARBA00022475"/>
    </source>
</evidence>
<keyword evidence="8" id="KW-0325">Glycoprotein</keyword>
<dbReference type="OrthoDB" id="10063988at2759"/>
<protein>
    <submittedName>
        <fullName evidence="10">DMBT1 protein</fullName>
    </submittedName>
</protein>
<feature type="non-terminal residue" evidence="10">
    <location>
        <position position="116"/>
    </location>
</feature>
<keyword evidence="4" id="KW-0964">Secreted</keyword>
<dbReference type="FunFam" id="2.60.40.4100:FF:000005">
    <property type="entry name" value="Deleted in malignant brain tumors 1"/>
    <property type="match status" value="1"/>
</dbReference>
<dbReference type="PRINTS" id="PR00023">
    <property type="entry name" value="ZPELLUCIDA"/>
</dbReference>
<dbReference type="Gene3D" id="2.60.40.4100">
    <property type="entry name" value="Zona pellucida, ZP-C domain"/>
    <property type="match status" value="1"/>
</dbReference>
<dbReference type="EMBL" id="VZSF01003508">
    <property type="protein sequence ID" value="NWY53624.1"/>
    <property type="molecule type" value="Genomic_DNA"/>
</dbReference>
<dbReference type="PANTHER" id="PTHR14002:SF38">
    <property type="entry name" value="CUB AND ZONA PELLUCIDA-LIKE DOMAIN-CONTAINING PROTEIN 1"/>
    <property type="match status" value="1"/>
</dbReference>
<dbReference type="AlphaFoldDB" id="A0A7K7F8N5"/>
<evidence type="ECO:0000256" key="6">
    <source>
        <dbReference type="ARBA" id="ARBA00023136"/>
    </source>
</evidence>
<evidence type="ECO:0000256" key="2">
    <source>
        <dbReference type="ARBA" id="ARBA00004613"/>
    </source>
</evidence>
<organism evidence="10 11">
    <name type="scientific">Chionis minor</name>
    <name type="common">Black-faced sheathbill</name>
    <dbReference type="NCBI Taxonomy" id="227182"/>
    <lineage>
        <taxon>Eukaryota</taxon>
        <taxon>Metazoa</taxon>
        <taxon>Chordata</taxon>
        <taxon>Craniata</taxon>
        <taxon>Vertebrata</taxon>
        <taxon>Euteleostomi</taxon>
        <taxon>Archelosauria</taxon>
        <taxon>Archosauria</taxon>
        <taxon>Dinosauria</taxon>
        <taxon>Saurischia</taxon>
        <taxon>Theropoda</taxon>
        <taxon>Coelurosauria</taxon>
        <taxon>Aves</taxon>
        <taxon>Neognathae</taxon>
        <taxon>Neoaves</taxon>
        <taxon>Charadriiformes</taxon>
        <taxon>Chionididae</taxon>
        <taxon>Chionis</taxon>
    </lineage>
</organism>
<dbReference type="PANTHER" id="PTHR14002">
    <property type="entry name" value="ENDOGLIN/TGF-BETA RECEPTOR TYPE III"/>
    <property type="match status" value="1"/>
</dbReference>
<dbReference type="InterPro" id="IPR017977">
    <property type="entry name" value="ZP_dom_CS"/>
</dbReference>
<dbReference type="InterPro" id="IPR048290">
    <property type="entry name" value="ZP_chr"/>
</dbReference>
<name>A0A7K7F8N5_CHIMN</name>
<feature type="non-terminal residue" evidence="10">
    <location>
        <position position="1"/>
    </location>
</feature>
<dbReference type="InterPro" id="IPR055355">
    <property type="entry name" value="ZP-C"/>
</dbReference>
<accession>A0A7K7F8N5</accession>
<comment type="caution">
    <text evidence="10">The sequence shown here is derived from an EMBL/GenBank/DDBJ whole genome shotgun (WGS) entry which is preliminary data.</text>
</comment>
<keyword evidence="3" id="KW-1003">Cell membrane</keyword>
<sequence length="116" mass="13451">PYYVDINQNLFLQAYLHSSDSNLVLFVDTCVASPTPNNFTTVTYDIIRNGCVRDSTYSTYYSPYSHMARFKFNAFQFIQHSPLVYLQCELVVCRAYDYSSRCYQGCITRSKREASS</sequence>